<evidence type="ECO:0000313" key="5">
    <source>
        <dbReference type="EMBL" id="MFK2874884.1"/>
    </source>
</evidence>
<dbReference type="InterPro" id="IPR050221">
    <property type="entry name" value="26S_Proteasome_ATPase"/>
</dbReference>
<accession>A0ABW8IY43</accession>
<dbReference type="SUPFAM" id="SSF52540">
    <property type="entry name" value="P-loop containing nucleoside triphosphate hydrolases"/>
    <property type="match status" value="1"/>
</dbReference>
<dbReference type="Pfam" id="PF00004">
    <property type="entry name" value="AAA"/>
    <property type="match status" value="1"/>
</dbReference>
<dbReference type="Proteomes" id="UP001620405">
    <property type="component" value="Unassembled WGS sequence"/>
</dbReference>
<dbReference type="InterPro" id="IPR027417">
    <property type="entry name" value="P-loop_NTPase"/>
</dbReference>
<keyword evidence="6" id="KW-1185">Reference proteome</keyword>
<dbReference type="Pfam" id="PF22977">
    <property type="entry name" value="WHD"/>
    <property type="match status" value="1"/>
</dbReference>
<protein>
    <submittedName>
        <fullName evidence="5">ATP-binding protein</fullName>
    </submittedName>
</protein>
<evidence type="ECO:0000259" key="4">
    <source>
        <dbReference type="SMART" id="SM00382"/>
    </source>
</evidence>
<dbReference type="EMBL" id="JADIKG010000013">
    <property type="protein sequence ID" value="MFK2874884.1"/>
    <property type="molecule type" value="Genomic_DNA"/>
</dbReference>
<organism evidence="5 6">
    <name type="scientific">Dyella lipolytica</name>
    <dbReference type="NCBI Taxonomy" id="1867835"/>
    <lineage>
        <taxon>Bacteria</taxon>
        <taxon>Pseudomonadati</taxon>
        <taxon>Pseudomonadota</taxon>
        <taxon>Gammaproteobacteria</taxon>
        <taxon>Lysobacterales</taxon>
        <taxon>Rhodanobacteraceae</taxon>
        <taxon>Dyella</taxon>
    </lineage>
</organism>
<dbReference type="InterPro" id="IPR003593">
    <property type="entry name" value="AAA+_ATPase"/>
</dbReference>
<dbReference type="RefSeq" id="WP_284396301.1">
    <property type="nucleotide sequence ID" value="NZ_BSNQ01000003.1"/>
</dbReference>
<proteinExistence type="inferred from homology"/>
<dbReference type="Gene3D" id="3.40.50.300">
    <property type="entry name" value="P-loop containing nucleotide triphosphate hydrolases"/>
    <property type="match status" value="1"/>
</dbReference>
<dbReference type="PANTHER" id="PTHR23073">
    <property type="entry name" value="26S PROTEASOME REGULATORY SUBUNIT"/>
    <property type="match status" value="1"/>
</dbReference>
<dbReference type="GO" id="GO:0005524">
    <property type="term" value="F:ATP binding"/>
    <property type="evidence" value="ECO:0007669"/>
    <property type="project" value="UniProtKB-KW"/>
</dbReference>
<evidence type="ECO:0000256" key="2">
    <source>
        <dbReference type="ARBA" id="ARBA00022741"/>
    </source>
</evidence>
<comment type="caution">
    <text evidence="5">The sequence shown here is derived from an EMBL/GenBank/DDBJ whole genome shotgun (WGS) entry which is preliminary data.</text>
</comment>
<comment type="similarity">
    <text evidence="1">Belongs to the AAA ATPase family.</text>
</comment>
<sequence length="641" mass="71570">MNAVAAETLQQALERVYGKLQSAAGAEAPTPVADEVAATENTLQQLQSMFGLSEFERDLLVLCVGTSIEARFLTACATIHGNPQCTWPTFGLALATLDQAHWSSISRVRPLRYWSLIDVVRAPGSHAPLLHAPLQVDERILLYLLNVSATDERIEALMRPLPMSIDTPRSENTRLNAILDEGLRHWLNGGERGRPLLFCGERGASREAAFTELCRRADLNPYYLHAFDLPADIDERRTVARLWTRESALQHAALFVRCNDSDNLQALSGWLDLVHAPVAIDTPMGSQAEYLSGLRLDIPNLSAAERKQTWIGQLGDASHRLNGTLDRIVDYFHFDETAIQSAAAIARETPLDDEDDIGQIAWRICRQQGRRSLDNLARRIEPRATWSELVLPPAQTETLQQIAIHMRQRAVVNQQWGFSERYSRGHGLNALFAGGSGTGKTMAAEILARELDLDLYQIDLASMVSKYIGETEKNLRRVFDAAEESGAVLLFDECDALFGKRSEVRDSHDRYANMEVSYLLQRMDSYRGVAILTTNMRHAMDSAFMRRIRFIVQFPFPDAPSRARIWQGIFPELAPCDDLDFEQLSQLNVSGGVIRNIATHAAFLAAEDSTSIGTQHILAASRAEYAKMEKPLTTAETRGWS</sequence>
<dbReference type="SMART" id="SM00382">
    <property type="entry name" value="AAA"/>
    <property type="match status" value="1"/>
</dbReference>
<evidence type="ECO:0000256" key="3">
    <source>
        <dbReference type="ARBA" id="ARBA00022840"/>
    </source>
</evidence>
<keyword evidence="2" id="KW-0547">Nucleotide-binding</keyword>
<keyword evidence="3 5" id="KW-0067">ATP-binding</keyword>
<reference evidence="5 6" key="1">
    <citation type="submission" date="2020-10" db="EMBL/GenBank/DDBJ databases">
        <title>Phylogeny of dyella-like bacteria.</title>
        <authorList>
            <person name="Fu J."/>
        </authorList>
    </citation>
    <scope>NUCLEOTIDE SEQUENCE [LARGE SCALE GENOMIC DNA]</scope>
    <source>
        <strain evidence="5 6">DHOB07</strain>
    </source>
</reference>
<feature type="domain" description="AAA+ ATPase" evidence="4">
    <location>
        <begin position="426"/>
        <end position="558"/>
    </location>
</feature>
<name>A0ABW8IY43_9GAMM</name>
<gene>
    <name evidence="5" type="ORF">ISP13_15170</name>
</gene>
<evidence type="ECO:0000313" key="6">
    <source>
        <dbReference type="Proteomes" id="UP001620405"/>
    </source>
</evidence>
<dbReference type="InterPro" id="IPR003959">
    <property type="entry name" value="ATPase_AAA_core"/>
</dbReference>
<evidence type="ECO:0000256" key="1">
    <source>
        <dbReference type="ARBA" id="ARBA00006914"/>
    </source>
</evidence>
<dbReference type="InterPro" id="IPR054472">
    <property type="entry name" value="WHD"/>
</dbReference>
<dbReference type="CDD" id="cd19481">
    <property type="entry name" value="RecA-like_protease"/>
    <property type="match status" value="1"/>
</dbReference>